<protein>
    <submittedName>
        <fullName evidence="2">Uncharacterized protein</fullName>
    </submittedName>
</protein>
<evidence type="ECO:0000256" key="1">
    <source>
        <dbReference type="SAM" id="SignalP"/>
    </source>
</evidence>
<reference evidence="2 3" key="1">
    <citation type="submission" date="2017-04" db="EMBL/GenBank/DDBJ databases">
        <title>Genomic insights into metabolism of Thermodesulfobium acidiphilum.</title>
        <authorList>
            <person name="Toshchakov S.V."/>
            <person name="Frolov E.N."/>
            <person name="Kublanov I.V."/>
            <person name="Samarov N.I."/>
            <person name="Novikov A."/>
            <person name="Lebedinsky A.V."/>
            <person name="Bonch-Osmolovskaya E.A."/>
            <person name="Chernyh N.A."/>
        </authorList>
    </citation>
    <scope>NUCLEOTIDE SEQUENCE [LARGE SCALE GENOMIC DNA]</scope>
    <source>
        <strain evidence="2 3">3127-1</strain>
    </source>
</reference>
<name>A0A2R4W1Q8_THEAF</name>
<feature type="chain" id="PRO_5015311828" evidence="1">
    <location>
        <begin position="21"/>
        <end position="171"/>
    </location>
</feature>
<proteinExistence type="predicted"/>
<feature type="signal peptide" evidence="1">
    <location>
        <begin position="1"/>
        <end position="20"/>
    </location>
</feature>
<dbReference type="KEGG" id="taci:TDSAC_1287"/>
<evidence type="ECO:0000313" key="2">
    <source>
        <dbReference type="EMBL" id="AWB10628.1"/>
    </source>
</evidence>
<dbReference type="OrthoDB" id="9826857at2"/>
<sequence length="171" mass="18958">MKFLIFIIALLFMFAAPVQADETNKTYFQLVNLDVQADSSIYVPKGTGKITERKVGDEDLSKFYDIIKSDLNDHSVGINPNSNIHLIITVTDVKKVPQFSFGISAEKSFIKAKVVLMKGEKIIVTDSVYGESKSTTPIIRTNNPFEGAMKEASAEIMRKVLPIIIPGFPSK</sequence>
<keyword evidence="3" id="KW-1185">Reference proteome</keyword>
<gene>
    <name evidence="2" type="ORF">TDSAC_1287</name>
</gene>
<dbReference type="Proteomes" id="UP000244792">
    <property type="component" value="Chromosome"/>
</dbReference>
<evidence type="ECO:0000313" key="3">
    <source>
        <dbReference type="Proteomes" id="UP000244792"/>
    </source>
</evidence>
<dbReference type="AlphaFoldDB" id="A0A2R4W1Q8"/>
<accession>A0A2R4W1Q8</accession>
<dbReference type="RefSeq" id="WP_108309418.1">
    <property type="nucleotide sequence ID" value="NZ_CP020921.1"/>
</dbReference>
<organism evidence="2 3">
    <name type="scientific">Thermodesulfobium acidiphilum</name>
    <dbReference type="NCBI Taxonomy" id="1794699"/>
    <lineage>
        <taxon>Bacteria</taxon>
        <taxon>Pseudomonadati</taxon>
        <taxon>Thermodesulfobiota</taxon>
        <taxon>Thermodesulfobiia</taxon>
        <taxon>Thermodesulfobiales</taxon>
        <taxon>Thermodesulfobiaceae</taxon>
        <taxon>Thermodesulfobium</taxon>
    </lineage>
</organism>
<keyword evidence="1" id="KW-0732">Signal</keyword>
<dbReference type="EMBL" id="CP020921">
    <property type="protein sequence ID" value="AWB10628.1"/>
    <property type="molecule type" value="Genomic_DNA"/>
</dbReference>